<dbReference type="Pfam" id="PF01057">
    <property type="entry name" value="Parvo_NS1"/>
    <property type="match status" value="1"/>
</dbReference>
<dbReference type="PROSITE" id="PS51206">
    <property type="entry name" value="SF3_HELICASE_1"/>
    <property type="match status" value="1"/>
</dbReference>
<dbReference type="Proteomes" id="UP000694846">
    <property type="component" value="Unplaced"/>
</dbReference>
<dbReference type="InterPro" id="IPR014015">
    <property type="entry name" value="Helicase_SF3_DNA-vir"/>
</dbReference>
<dbReference type="Gene3D" id="3.40.50.300">
    <property type="entry name" value="P-loop containing nucleotide triphosphate hydrolases"/>
    <property type="match status" value="1"/>
</dbReference>
<keyword evidence="4" id="KW-1185">Reference proteome</keyword>
<dbReference type="InterPro" id="IPR001257">
    <property type="entry name" value="Parvovirus_NS1_helicase"/>
</dbReference>
<keyword evidence="2" id="KW-0067">ATP-binding</keyword>
<accession>A0A8B8FTB7</accession>
<dbReference type="OrthoDB" id="6618268at2759"/>
<reference evidence="5" key="1">
    <citation type="submission" date="2025-08" db="UniProtKB">
        <authorList>
            <consortium name="RefSeq"/>
        </authorList>
    </citation>
    <scope>IDENTIFICATION</scope>
    <source>
        <tissue evidence="5">Whole body</tissue>
    </source>
</reference>
<protein>
    <submittedName>
        <fullName evidence="5">Uncharacterized protein LOC112686107</fullName>
    </submittedName>
</protein>
<keyword evidence="1" id="KW-0547">Nucleotide-binding</keyword>
<organism evidence="4 5">
    <name type="scientific">Sipha flava</name>
    <name type="common">yellow sugarcane aphid</name>
    <dbReference type="NCBI Taxonomy" id="143950"/>
    <lineage>
        <taxon>Eukaryota</taxon>
        <taxon>Metazoa</taxon>
        <taxon>Ecdysozoa</taxon>
        <taxon>Arthropoda</taxon>
        <taxon>Hexapoda</taxon>
        <taxon>Insecta</taxon>
        <taxon>Pterygota</taxon>
        <taxon>Neoptera</taxon>
        <taxon>Paraneoptera</taxon>
        <taxon>Hemiptera</taxon>
        <taxon>Sternorrhyncha</taxon>
        <taxon>Aphidomorpha</taxon>
        <taxon>Aphidoidea</taxon>
        <taxon>Aphididae</taxon>
        <taxon>Sipha</taxon>
    </lineage>
</organism>
<dbReference type="SUPFAM" id="SSF52540">
    <property type="entry name" value="P-loop containing nucleoside triphosphate hydrolases"/>
    <property type="match status" value="1"/>
</dbReference>
<evidence type="ECO:0000259" key="3">
    <source>
        <dbReference type="PROSITE" id="PS51206"/>
    </source>
</evidence>
<dbReference type="GeneID" id="112686107"/>
<dbReference type="RefSeq" id="XP_025414032.1">
    <property type="nucleotide sequence ID" value="XM_025558247.1"/>
</dbReference>
<evidence type="ECO:0000313" key="4">
    <source>
        <dbReference type="Proteomes" id="UP000694846"/>
    </source>
</evidence>
<evidence type="ECO:0000256" key="1">
    <source>
        <dbReference type="ARBA" id="ARBA00022741"/>
    </source>
</evidence>
<gene>
    <name evidence="5" type="primary">LOC112686107</name>
</gene>
<evidence type="ECO:0000256" key="2">
    <source>
        <dbReference type="ARBA" id="ARBA00022840"/>
    </source>
</evidence>
<proteinExistence type="predicted"/>
<dbReference type="AlphaFoldDB" id="A0A8B8FTB7"/>
<feature type="domain" description="SF3 helicase" evidence="3">
    <location>
        <begin position="469"/>
        <end position="619"/>
    </location>
</feature>
<dbReference type="GO" id="GO:0005524">
    <property type="term" value="F:ATP binding"/>
    <property type="evidence" value="ECO:0007669"/>
    <property type="project" value="UniProtKB-KW"/>
</dbReference>
<name>A0A8B8FTB7_9HEMI</name>
<dbReference type="InterPro" id="IPR027417">
    <property type="entry name" value="P-loop_NTPase"/>
</dbReference>
<sequence length="630" mass="72424">MRRRSNSIRHGTEQGINCSTWYRWLKEKEELDKNRCSIEEEKGDSGTDDESVKRDASNEIIQFLREKNGKEYNNGGRSIGGIMRNNPEQQRRYISSGGPFDYLGSTLSNVCVDSLSSDSLDSTKYTDLVDGIGDYAVGGDDADVDLFEEEFEDVVHQYARSIYCKPVSGIHKYVSSLIVPDGPDGVHRAIEEIEKLIERYPPKHWFIYSSHGDHIHVSHICPNSNESCRCQWLQRSTAWAKYGRRRLRRITRASQLQPIDYVNILRYLSKAPRFVHGVGGFAEDERLRDRYKHLSERRYRRSGQTGLLDGSGSEVSCDVQCEQSIGIQNKVSCEINDTRNTTGTKRKTSSKKASQPICEENGPLTISQLLYEYPTCPPHAYLNIKEFFNNTNLNWMYTDSKDAQRDIRNWCAKLNWWTLKDFDNYYSDPKVKPYFNAYNRIQTDVYYDVETSLEIADKLLRHQFNNNTENIHIFLTDLLNVIDKRIPKLNTIAIHAEPNAGKNFFFDPIAAFFINYGSIGTANKTNQFAFQEAAGKRLVLWNEPNYEAVHIEKLKELLAGDTTRVHVKYQGDAPLQGPPIIILTNEMLSIFGMSAFQSRIRLYNWISAPFLRDYNKKNLSGTKSTFVVVN</sequence>
<evidence type="ECO:0000313" key="5">
    <source>
        <dbReference type="RefSeq" id="XP_025414032.1"/>
    </source>
</evidence>
<dbReference type="GO" id="GO:0019079">
    <property type="term" value="P:viral genome replication"/>
    <property type="evidence" value="ECO:0007669"/>
    <property type="project" value="InterPro"/>
</dbReference>